<name>A0A1M4SEX9_9GAMM</name>
<gene>
    <name evidence="1" type="ORF">SAMN02745148_00090</name>
</gene>
<organism evidence="1 2">
    <name type="scientific">Modicisalibacter ilicicola DSM 19980</name>
    <dbReference type="NCBI Taxonomy" id="1121942"/>
    <lineage>
        <taxon>Bacteria</taxon>
        <taxon>Pseudomonadati</taxon>
        <taxon>Pseudomonadota</taxon>
        <taxon>Gammaproteobacteria</taxon>
        <taxon>Oceanospirillales</taxon>
        <taxon>Halomonadaceae</taxon>
        <taxon>Modicisalibacter</taxon>
    </lineage>
</organism>
<sequence length="53" mass="5770">MTRLARSVPSTMKNVKMPSAVLLAIFLCLSLGNSALAEEEMEQSKGSDSWLRA</sequence>
<dbReference type="RefSeq" id="WP_175546909.1">
    <property type="nucleotide sequence ID" value="NZ_FQUJ01000002.1"/>
</dbReference>
<protein>
    <submittedName>
        <fullName evidence="1">Uncharacterized protein</fullName>
    </submittedName>
</protein>
<dbReference type="STRING" id="1121942.SAMN02745148_00090"/>
<proteinExistence type="predicted"/>
<evidence type="ECO:0000313" key="2">
    <source>
        <dbReference type="Proteomes" id="UP000184346"/>
    </source>
</evidence>
<reference evidence="1 2" key="1">
    <citation type="submission" date="2016-11" db="EMBL/GenBank/DDBJ databases">
        <authorList>
            <person name="Jaros S."/>
            <person name="Januszkiewicz K."/>
            <person name="Wedrychowicz H."/>
        </authorList>
    </citation>
    <scope>NUCLEOTIDE SEQUENCE [LARGE SCALE GENOMIC DNA]</scope>
    <source>
        <strain evidence="1 2">DSM 19980</strain>
    </source>
</reference>
<dbReference type="Proteomes" id="UP000184346">
    <property type="component" value="Unassembled WGS sequence"/>
</dbReference>
<dbReference type="EMBL" id="FQUJ01000002">
    <property type="protein sequence ID" value="SHE30759.1"/>
    <property type="molecule type" value="Genomic_DNA"/>
</dbReference>
<accession>A0A1M4SEX9</accession>
<dbReference type="AlphaFoldDB" id="A0A1M4SEX9"/>
<evidence type="ECO:0000313" key="1">
    <source>
        <dbReference type="EMBL" id="SHE30759.1"/>
    </source>
</evidence>
<keyword evidence="2" id="KW-1185">Reference proteome</keyword>